<feature type="region of interest" description="Disordered" evidence="1">
    <location>
        <begin position="88"/>
        <end position="118"/>
    </location>
</feature>
<gene>
    <name evidence="2" type="ORF">OsJ_20456</name>
</gene>
<protein>
    <submittedName>
        <fullName evidence="2">Uncharacterized protein</fullName>
    </submittedName>
</protein>
<proteinExistence type="predicted"/>
<evidence type="ECO:0000313" key="2">
    <source>
        <dbReference type="EMBL" id="EEE65257.1"/>
    </source>
</evidence>
<dbReference type="EMBL" id="CM000143">
    <property type="protein sequence ID" value="EEE65257.1"/>
    <property type="molecule type" value="Genomic_DNA"/>
</dbReference>
<accession>A0A8J8XUC3</accession>
<feature type="region of interest" description="Disordered" evidence="1">
    <location>
        <begin position="44"/>
        <end position="73"/>
    </location>
</feature>
<evidence type="ECO:0000256" key="1">
    <source>
        <dbReference type="SAM" id="MobiDB-lite"/>
    </source>
</evidence>
<feature type="compositionally biased region" description="Basic and acidic residues" evidence="1">
    <location>
        <begin position="52"/>
        <end position="65"/>
    </location>
</feature>
<dbReference type="AlphaFoldDB" id="A0A8J8XUC3"/>
<organism evidence="2">
    <name type="scientific">Oryza sativa subsp. japonica</name>
    <name type="common">Rice</name>
    <dbReference type="NCBI Taxonomy" id="39947"/>
    <lineage>
        <taxon>Eukaryota</taxon>
        <taxon>Viridiplantae</taxon>
        <taxon>Streptophyta</taxon>
        <taxon>Embryophyta</taxon>
        <taxon>Tracheophyta</taxon>
        <taxon>Spermatophyta</taxon>
        <taxon>Magnoliopsida</taxon>
        <taxon>Liliopsida</taxon>
        <taxon>Poales</taxon>
        <taxon>Poaceae</taxon>
        <taxon>BOP clade</taxon>
        <taxon>Oryzoideae</taxon>
        <taxon>Oryzeae</taxon>
        <taxon>Oryzinae</taxon>
        <taxon>Oryza</taxon>
        <taxon>Oryza sativa</taxon>
    </lineage>
</organism>
<reference evidence="2" key="1">
    <citation type="journal article" date="2005" name="PLoS Biol.">
        <title>The genomes of Oryza sativa: a history of duplications.</title>
        <authorList>
            <person name="Yu J."/>
            <person name="Wang J."/>
            <person name="Lin W."/>
            <person name="Li S."/>
            <person name="Li H."/>
            <person name="Zhou J."/>
            <person name="Ni P."/>
            <person name="Dong W."/>
            <person name="Hu S."/>
            <person name="Zeng C."/>
            <person name="Zhang J."/>
            <person name="Zhang Y."/>
            <person name="Li R."/>
            <person name="Xu Z."/>
            <person name="Li S."/>
            <person name="Li X."/>
            <person name="Zheng H."/>
            <person name="Cong L."/>
            <person name="Lin L."/>
            <person name="Yin J."/>
            <person name="Geng J."/>
            <person name="Li G."/>
            <person name="Shi J."/>
            <person name="Liu J."/>
            <person name="Lv H."/>
            <person name="Li J."/>
            <person name="Wang J."/>
            <person name="Deng Y."/>
            <person name="Ran L."/>
            <person name="Shi X."/>
            <person name="Wang X."/>
            <person name="Wu Q."/>
            <person name="Li C."/>
            <person name="Ren X."/>
            <person name="Wang J."/>
            <person name="Wang X."/>
            <person name="Li D."/>
            <person name="Liu D."/>
            <person name="Zhang X."/>
            <person name="Ji Z."/>
            <person name="Zhao W."/>
            <person name="Sun Y."/>
            <person name="Zhang Z."/>
            <person name="Bao J."/>
            <person name="Han Y."/>
            <person name="Dong L."/>
            <person name="Ji J."/>
            <person name="Chen P."/>
            <person name="Wu S."/>
            <person name="Liu J."/>
            <person name="Xiao Y."/>
            <person name="Bu D."/>
            <person name="Tan J."/>
            <person name="Yang L."/>
            <person name="Ye C."/>
            <person name="Zhang J."/>
            <person name="Xu J."/>
            <person name="Zhou Y."/>
            <person name="Yu Y."/>
            <person name="Zhang B."/>
            <person name="Zhuang S."/>
            <person name="Wei H."/>
            <person name="Liu B."/>
            <person name="Lei M."/>
            <person name="Yu H."/>
            <person name="Li Y."/>
            <person name="Xu H."/>
            <person name="Wei S."/>
            <person name="He X."/>
            <person name="Fang L."/>
            <person name="Zhang Z."/>
            <person name="Zhang Y."/>
            <person name="Huang X."/>
            <person name="Su Z."/>
            <person name="Tong W."/>
            <person name="Li J."/>
            <person name="Tong Z."/>
            <person name="Li S."/>
            <person name="Ye J."/>
            <person name="Wang L."/>
            <person name="Fang L."/>
            <person name="Lei T."/>
            <person name="Chen C."/>
            <person name="Chen H."/>
            <person name="Xu Z."/>
            <person name="Li H."/>
            <person name="Huang H."/>
            <person name="Zhang F."/>
            <person name="Xu H."/>
            <person name="Li N."/>
            <person name="Zhao C."/>
            <person name="Li S."/>
            <person name="Dong L."/>
            <person name="Huang Y."/>
            <person name="Li L."/>
            <person name="Xi Y."/>
            <person name="Qi Q."/>
            <person name="Li W."/>
            <person name="Zhang B."/>
            <person name="Hu W."/>
            <person name="Zhang Y."/>
            <person name="Tian X."/>
            <person name="Jiao Y."/>
            <person name="Liang X."/>
            <person name="Jin J."/>
            <person name="Gao L."/>
            <person name="Zheng W."/>
            <person name="Hao B."/>
            <person name="Liu S."/>
            <person name="Wang W."/>
            <person name="Yuan L."/>
            <person name="Cao M."/>
            <person name="McDermott J."/>
            <person name="Samudrala R."/>
            <person name="Wang J."/>
            <person name="Wong G.K."/>
            <person name="Yang H."/>
        </authorList>
    </citation>
    <scope>NUCLEOTIDE SEQUENCE [LARGE SCALE GENOMIC DNA]</scope>
</reference>
<name>A0A8J8XUC3_ORYSJ</name>
<reference evidence="2" key="2">
    <citation type="submission" date="2008-12" db="EMBL/GenBank/DDBJ databases">
        <title>Improved gene annotation of the rice (Oryza sativa) genomes.</title>
        <authorList>
            <person name="Wang J."/>
            <person name="Li R."/>
            <person name="Fan W."/>
            <person name="Huang Q."/>
            <person name="Zhang J."/>
            <person name="Zhou Y."/>
            <person name="Hu Y."/>
            <person name="Zi S."/>
            <person name="Li J."/>
            <person name="Ni P."/>
            <person name="Zheng H."/>
            <person name="Zhang Y."/>
            <person name="Zhao M."/>
            <person name="Hao Q."/>
            <person name="McDermott J."/>
            <person name="Samudrala R."/>
            <person name="Kristiansen K."/>
            <person name="Wong G.K.-S."/>
        </authorList>
    </citation>
    <scope>NUCLEOTIDE SEQUENCE</scope>
</reference>
<sequence>MHSPDSTESSLCCGVPPRAELLPKGRQLAVVGILAMEHCQLPSRVASSLPEESSRERDLNNDDAGKGQTPQGLYAVLPSPRCHLLEHHCSSRSWDPSPRPRTVRSGSTFDRGSGRAVA</sequence>
<dbReference type="Proteomes" id="UP000007752">
    <property type="component" value="Chromosome 6"/>
</dbReference>